<dbReference type="InterPro" id="IPR027417">
    <property type="entry name" value="P-loop_NTPase"/>
</dbReference>
<dbReference type="OrthoDB" id="6362633at2759"/>
<dbReference type="Gene3D" id="3.40.50.300">
    <property type="entry name" value="P-loop containing nucleotide triphosphate hydrolases"/>
    <property type="match status" value="1"/>
</dbReference>
<keyword evidence="1" id="KW-0378">Hydrolase</keyword>
<gene>
    <name evidence="1" type="ORF">BD410DRAFT_788579</name>
</gene>
<dbReference type="AlphaFoldDB" id="A0A4Y7Q4V8"/>
<evidence type="ECO:0000313" key="1">
    <source>
        <dbReference type="EMBL" id="TDL22326.1"/>
    </source>
</evidence>
<name>A0A4Y7Q4V8_9AGAM</name>
<organism evidence="1 2">
    <name type="scientific">Rickenella mellea</name>
    <dbReference type="NCBI Taxonomy" id="50990"/>
    <lineage>
        <taxon>Eukaryota</taxon>
        <taxon>Fungi</taxon>
        <taxon>Dikarya</taxon>
        <taxon>Basidiomycota</taxon>
        <taxon>Agaricomycotina</taxon>
        <taxon>Agaricomycetes</taxon>
        <taxon>Hymenochaetales</taxon>
        <taxon>Rickenellaceae</taxon>
        <taxon>Rickenella</taxon>
    </lineage>
</organism>
<evidence type="ECO:0000313" key="2">
    <source>
        <dbReference type="Proteomes" id="UP000294933"/>
    </source>
</evidence>
<accession>A0A4Y7Q4V8</accession>
<dbReference type="SUPFAM" id="SSF52540">
    <property type="entry name" value="P-loop containing nucleoside triphosphate hydrolases"/>
    <property type="match status" value="1"/>
</dbReference>
<dbReference type="GO" id="GO:0016787">
    <property type="term" value="F:hydrolase activity"/>
    <property type="evidence" value="ECO:0007669"/>
    <property type="project" value="UniProtKB-KW"/>
</dbReference>
<reference evidence="1 2" key="1">
    <citation type="submission" date="2018-06" db="EMBL/GenBank/DDBJ databases">
        <title>A transcriptomic atlas of mushroom development highlights an independent origin of complex multicellularity.</title>
        <authorList>
            <consortium name="DOE Joint Genome Institute"/>
            <person name="Krizsan K."/>
            <person name="Almasi E."/>
            <person name="Merenyi Z."/>
            <person name="Sahu N."/>
            <person name="Viragh M."/>
            <person name="Koszo T."/>
            <person name="Mondo S."/>
            <person name="Kiss B."/>
            <person name="Balint B."/>
            <person name="Kues U."/>
            <person name="Barry K."/>
            <person name="Hegedus J.C."/>
            <person name="Henrissat B."/>
            <person name="Johnson J."/>
            <person name="Lipzen A."/>
            <person name="Ohm R."/>
            <person name="Nagy I."/>
            <person name="Pangilinan J."/>
            <person name="Yan J."/>
            <person name="Xiong Y."/>
            <person name="Grigoriev I.V."/>
            <person name="Hibbett D.S."/>
            <person name="Nagy L.G."/>
        </authorList>
    </citation>
    <scope>NUCLEOTIDE SEQUENCE [LARGE SCALE GENOMIC DNA]</scope>
    <source>
        <strain evidence="1 2">SZMC22713</strain>
    </source>
</reference>
<keyword evidence="2" id="KW-1185">Reference proteome</keyword>
<proteinExistence type="predicted"/>
<dbReference type="VEuPathDB" id="FungiDB:BD410DRAFT_788579"/>
<dbReference type="PANTHER" id="PTHR10285">
    <property type="entry name" value="URIDINE KINASE"/>
    <property type="match status" value="1"/>
</dbReference>
<sequence length="245" mass="27325">MDQTALELARYLIDRLERTPSDTRILVGLGGVPGSGKSTLATLIVTHANKLLHLTSEQSKAYGATAVTVTIDGWLLTLAQLDSLPDPQHARKNRGSHWTFDALGYASFVATLRHSLSHSKDPSSNEFSQVPVLTAPVCYHTIPDPIKDGLTVQPTDRIVILEGLYPFFTLEPWIQAGEVLDERWLIDVDPDEATRRIIQRNFENGITNLEEATRRAEQLTRATGRFLLDNLLQPTRRIQSINFSS</sequence>
<dbReference type="STRING" id="50990.A0A4Y7Q4V8"/>
<dbReference type="EMBL" id="ML170175">
    <property type="protein sequence ID" value="TDL22326.1"/>
    <property type="molecule type" value="Genomic_DNA"/>
</dbReference>
<protein>
    <submittedName>
        <fullName evidence="1">P-loop containing nucleoside triphosphate hydrolase protein</fullName>
    </submittedName>
</protein>
<dbReference type="Proteomes" id="UP000294933">
    <property type="component" value="Unassembled WGS sequence"/>
</dbReference>